<evidence type="ECO:0000313" key="3">
    <source>
        <dbReference type="Proteomes" id="UP000803844"/>
    </source>
</evidence>
<feature type="compositionally biased region" description="Basic residues" evidence="1">
    <location>
        <begin position="118"/>
        <end position="128"/>
    </location>
</feature>
<evidence type="ECO:0000313" key="2">
    <source>
        <dbReference type="EMBL" id="KAF3768677.1"/>
    </source>
</evidence>
<comment type="caution">
    <text evidence="2">The sequence shown here is derived from an EMBL/GenBank/DDBJ whole genome shotgun (WGS) entry which is preliminary data.</text>
</comment>
<dbReference type="RefSeq" id="XP_040779638.1">
    <property type="nucleotide sequence ID" value="XM_040920168.1"/>
</dbReference>
<sequence length="219" mass="25328">MCFYEYDVYDCIVCKEVMHTKPYLLLREPGATQFETIDKRCPTAQRLDMLAENCPFVKYNNFPRRIRLQPNQFCSKVCEGSYRRAHQKAKRREEAAGGQGGSWKTASHLDSGSDFNKYRRSPAHKRGRSPSPHSRWMYDGWEGKQEEGLVSLQDDGYSNYYYDPGESSCSSSTVPTKHRPQPSPPLEDFREVYEKAYGCVTVAPELGRWKRLGGKRFLQ</sequence>
<protein>
    <submittedName>
        <fullName evidence="2">Uncharacterized protein</fullName>
    </submittedName>
</protein>
<organism evidence="2 3">
    <name type="scientific">Cryphonectria parasitica (strain ATCC 38755 / EP155)</name>
    <dbReference type="NCBI Taxonomy" id="660469"/>
    <lineage>
        <taxon>Eukaryota</taxon>
        <taxon>Fungi</taxon>
        <taxon>Dikarya</taxon>
        <taxon>Ascomycota</taxon>
        <taxon>Pezizomycotina</taxon>
        <taxon>Sordariomycetes</taxon>
        <taxon>Sordariomycetidae</taxon>
        <taxon>Diaporthales</taxon>
        <taxon>Cryphonectriaceae</taxon>
        <taxon>Cryphonectria-Endothia species complex</taxon>
        <taxon>Cryphonectria</taxon>
    </lineage>
</organism>
<feature type="region of interest" description="Disordered" evidence="1">
    <location>
        <begin position="89"/>
        <end position="135"/>
    </location>
</feature>
<reference evidence="2" key="1">
    <citation type="journal article" date="2020" name="Phytopathology">
        <title>Genome sequence of the chestnut blight fungus Cryphonectria parasitica EP155: A fundamental resource for an archetypical invasive plant pathogen.</title>
        <authorList>
            <person name="Crouch J.A."/>
            <person name="Dawe A."/>
            <person name="Aerts A."/>
            <person name="Barry K."/>
            <person name="Churchill A.C.L."/>
            <person name="Grimwood J."/>
            <person name="Hillman B."/>
            <person name="Milgroom M.G."/>
            <person name="Pangilinan J."/>
            <person name="Smith M."/>
            <person name="Salamov A."/>
            <person name="Schmutz J."/>
            <person name="Yadav J."/>
            <person name="Grigoriev I.V."/>
            <person name="Nuss D."/>
        </authorList>
    </citation>
    <scope>NUCLEOTIDE SEQUENCE</scope>
    <source>
        <strain evidence="2">EP155</strain>
    </source>
</reference>
<keyword evidence="3" id="KW-1185">Reference proteome</keyword>
<evidence type="ECO:0000256" key="1">
    <source>
        <dbReference type="SAM" id="MobiDB-lite"/>
    </source>
</evidence>
<dbReference type="AlphaFoldDB" id="A0A9P5CSJ6"/>
<name>A0A9P5CSJ6_CRYP1</name>
<proteinExistence type="predicted"/>
<dbReference type="EMBL" id="MU032345">
    <property type="protein sequence ID" value="KAF3768677.1"/>
    <property type="molecule type" value="Genomic_DNA"/>
</dbReference>
<dbReference type="Proteomes" id="UP000803844">
    <property type="component" value="Unassembled WGS sequence"/>
</dbReference>
<accession>A0A9P5CSJ6</accession>
<gene>
    <name evidence="2" type="ORF">M406DRAFT_327097</name>
</gene>
<feature type="compositionally biased region" description="Polar residues" evidence="1">
    <location>
        <begin position="102"/>
        <end position="114"/>
    </location>
</feature>
<dbReference type="GeneID" id="63837297"/>